<protein>
    <submittedName>
        <fullName evidence="1">DUF2505 domain-containing protein</fullName>
    </submittedName>
</protein>
<evidence type="ECO:0000313" key="1">
    <source>
        <dbReference type="EMBL" id="MFD2095528.1"/>
    </source>
</evidence>
<accession>A0ABW4XM56</accession>
<keyword evidence="2" id="KW-1185">Reference proteome</keyword>
<dbReference type="InterPro" id="IPR019639">
    <property type="entry name" value="DUF2505"/>
</dbReference>
<organism evidence="1 2">
    <name type="scientific">Corallincola platygyrae</name>
    <dbReference type="NCBI Taxonomy" id="1193278"/>
    <lineage>
        <taxon>Bacteria</taxon>
        <taxon>Pseudomonadati</taxon>
        <taxon>Pseudomonadota</taxon>
        <taxon>Gammaproteobacteria</taxon>
        <taxon>Alteromonadales</taxon>
        <taxon>Psychromonadaceae</taxon>
        <taxon>Corallincola</taxon>
    </lineage>
</organism>
<comment type="caution">
    <text evidence="1">The sequence shown here is derived from an EMBL/GenBank/DDBJ whole genome shotgun (WGS) entry which is preliminary data.</text>
</comment>
<name>A0ABW4XM56_9GAMM</name>
<dbReference type="Proteomes" id="UP001597380">
    <property type="component" value="Unassembled WGS sequence"/>
</dbReference>
<dbReference type="Pfam" id="PF10698">
    <property type="entry name" value="DUF2505"/>
    <property type="match status" value="1"/>
</dbReference>
<dbReference type="RefSeq" id="WP_345340400.1">
    <property type="nucleotide sequence ID" value="NZ_BAABLI010000014.1"/>
</dbReference>
<reference evidence="2" key="1">
    <citation type="journal article" date="2019" name="Int. J. Syst. Evol. Microbiol.">
        <title>The Global Catalogue of Microorganisms (GCM) 10K type strain sequencing project: providing services to taxonomists for standard genome sequencing and annotation.</title>
        <authorList>
            <consortium name="The Broad Institute Genomics Platform"/>
            <consortium name="The Broad Institute Genome Sequencing Center for Infectious Disease"/>
            <person name="Wu L."/>
            <person name="Ma J."/>
        </authorList>
    </citation>
    <scope>NUCLEOTIDE SEQUENCE [LARGE SCALE GENOMIC DNA]</scope>
    <source>
        <strain evidence="2">CGMCC 1.10992</strain>
    </source>
</reference>
<gene>
    <name evidence="1" type="ORF">ACFSJ3_05975</name>
</gene>
<sequence length="167" mass="18772">MQCHVKHPYPCGLEEVYLYFRDEDSVVAKYEALGARNIEMIRNEENDNGFYSESKREIPADVPAMLKSLLGDYNQVVQKEHWYSEDDGSLGCDLIIDLVGVPVSIKGEMHLYDVDDGCINEVVLEIDSSIPLVGGSLSRFVAGDCNKSMEQEYRYILEAVKSHEASA</sequence>
<dbReference type="EMBL" id="JBHUHT010000009">
    <property type="protein sequence ID" value="MFD2095528.1"/>
    <property type="molecule type" value="Genomic_DNA"/>
</dbReference>
<proteinExistence type="predicted"/>
<evidence type="ECO:0000313" key="2">
    <source>
        <dbReference type="Proteomes" id="UP001597380"/>
    </source>
</evidence>